<name>A0A5R8Y3A8_9BACT</name>
<evidence type="ECO:0000313" key="2">
    <source>
        <dbReference type="Proteomes" id="UP000308901"/>
    </source>
</evidence>
<dbReference type="Pfam" id="PF14255">
    <property type="entry name" value="Zn_ribbon_21"/>
    <property type="match status" value="1"/>
</dbReference>
<dbReference type="EMBL" id="VANU01000001">
    <property type="protein sequence ID" value="TLP40555.1"/>
    <property type="molecule type" value="Genomic_DNA"/>
</dbReference>
<sequence>MFEKFIECPYCRQKISLLLDLGVSGNTQIIDDCEVCCRPIEINYTVENGEIESFCYSSIEGNEF</sequence>
<dbReference type="RefSeq" id="WP_138150845.1">
    <property type="nucleotide sequence ID" value="NZ_VANU01000001.1"/>
</dbReference>
<proteinExistence type="predicted"/>
<dbReference type="Proteomes" id="UP000308901">
    <property type="component" value="Unassembled WGS sequence"/>
</dbReference>
<evidence type="ECO:0000313" key="1">
    <source>
        <dbReference type="EMBL" id="TLP40555.1"/>
    </source>
</evidence>
<gene>
    <name evidence="1" type="ORF">FDK22_00645</name>
</gene>
<protein>
    <submittedName>
        <fullName evidence="1">CPXCG motif-containing cysteine-rich protein</fullName>
    </submittedName>
</protein>
<reference evidence="1 2" key="1">
    <citation type="submission" date="2019-05" db="EMBL/GenBank/DDBJ databases">
        <title>Arcobacter sp. nov., isolated from sea sediment.</title>
        <authorList>
            <person name="Kim W."/>
        </authorList>
    </citation>
    <scope>NUCLEOTIDE SEQUENCE [LARGE SCALE GENOMIC DNA]</scope>
    <source>
        <strain evidence="1 2">CAU 1517</strain>
    </source>
</reference>
<organism evidence="1 2">
    <name type="scientific">Arcobacter arenosus</name>
    <dbReference type="NCBI Taxonomy" id="2576037"/>
    <lineage>
        <taxon>Bacteria</taxon>
        <taxon>Pseudomonadati</taxon>
        <taxon>Campylobacterota</taxon>
        <taxon>Epsilonproteobacteria</taxon>
        <taxon>Campylobacterales</taxon>
        <taxon>Arcobacteraceae</taxon>
        <taxon>Arcobacter</taxon>
    </lineage>
</organism>
<dbReference type="OrthoDB" id="9814566at2"/>
<comment type="caution">
    <text evidence="1">The sequence shown here is derived from an EMBL/GenBank/DDBJ whole genome shotgun (WGS) entry which is preliminary data.</text>
</comment>
<accession>A0A5R8Y3A8</accession>
<keyword evidence="2" id="KW-1185">Reference proteome</keyword>
<dbReference type="InterPro" id="IPR025990">
    <property type="entry name" value="zinc_ribbon_bacterial"/>
</dbReference>
<dbReference type="AlphaFoldDB" id="A0A5R8Y3A8"/>